<comment type="caution">
    <text evidence="2">The sequence shown here is derived from an EMBL/GenBank/DDBJ whole genome shotgun (WGS) entry which is preliminary data.</text>
</comment>
<evidence type="ECO:0000313" key="2">
    <source>
        <dbReference type="EMBL" id="PKY45144.1"/>
    </source>
</evidence>
<protein>
    <submittedName>
        <fullName evidence="2">Uncharacterized protein</fullName>
    </submittedName>
</protein>
<dbReference type="VEuPathDB" id="FungiDB:RhiirA1_422476"/>
<sequence length="332" mass="37150">MQMKYKNKKVKSSQRKNEKEKIMEERARNHQNKESLSEFTIIEDRFPPTPLTSSPTTPTNMEFELKLEINAGQLPPTPAASSPATPSPATFVPATPSSFSEFEQLPELIINAEQHFFPTLAIPSPLSEELIPDLAMKQNFFPTLEISSSLSEELLPDLTTMSADQFLLTPTFLPATSEFEEKLQEITMNTDPTFEMSSPITPLPFEYEELLELSLKIMKNATNKEEFSPSSVASLLTTSSTSEIEESLSKLAMNMEQQDSLSSAILNSTPFLVFKKLVSEFMSTEQTAQNFHSEAISSSLELEESDLSNITESEKREKNEASNSPKFATHLI</sequence>
<accession>A0A2I1GEU4</accession>
<evidence type="ECO:0000256" key="1">
    <source>
        <dbReference type="SAM" id="MobiDB-lite"/>
    </source>
</evidence>
<reference evidence="2 3" key="1">
    <citation type="submission" date="2015-10" db="EMBL/GenBank/DDBJ databases">
        <title>Genome analyses suggest a sexual origin of heterokaryosis in a supposedly ancient asexual fungus.</title>
        <authorList>
            <person name="Ropars J."/>
            <person name="Sedzielewska K."/>
            <person name="Noel J."/>
            <person name="Charron P."/>
            <person name="Farinelli L."/>
            <person name="Marton T."/>
            <person name="Kruger M."/>
            <person name="Pelin A."/>
            <person name="Brachmann A."/>
            <person name="Corradi N."/>
        </authorList>
    </citation>
    <scope>NUCLEOTIDE SEQUENCE [LARGE SCALE GENOMIC DNA]</scope>
    <source>
        <strain evidence="2 3">A4</strain>
    </source>
</reference>
<dbReference type="AlphaFoldDB" id="A0A2I1GEU4"/>
<keyword evidence="3" id="KW-1185">Reference proteome</keyword>
<evidence type="ECO:0000313" key="3">
    <source>
        <dbReference type="Proteomes" id="UP000234323"/>
    </source>
</evidence>
<name>A0A2I1GEU4_9GLOM</name>
<feature type="compositionally biased region" description="Basic and acidic residues" evidence="1">
    <location>
        <begin position="15"/>
        <end position="46"/>
    </location>
</feature>
<dbReference type="EMBL" id="LLXI01000364">
    <property type="protein sequence ID" value="PKY45144.1"/>
    <property type="molecule type" value="Genomic_DNA"/>
</dbReference>
<feature type="region of interest" description="Disordered" evidence="1">
    <location>
        <begin position="302"/>
        <end position="332"/>
    </location>
</feature>
<dbReference type="Proteomes" id="UP000234323">
    <property type="component" value="Unassembled WGS sequence"/>
</dbReference>
<dbReference type="VEuPathDB" id="FungiDB:FUN_007420"/>
<dbReference type="VEuPathDB" id="FungiDB:RhiirFUN_009353"/>
<proteinExistence type="predicted"/>
<feature type="region of interest" description="Disordered" evidence="1">
    <location>
        <begin position="1"/>
        <end position="57"/>
    </location>
</feature>
<feature type="compositionally biased region" description="Basic residues" evidence="1">
    <location>
        <begin position="1"/>
        <end position="14"/>
    </location>
</feature>
<gene>
    <name evidence="2" type="ORF">RhiirA4_400804</name>
</gene>
<organism evidence="2 3">
    <name type="scientific">Rhizophagus irregularis</name>
    <dbReference type="NCBI Taxonomy" id="588596"/>
    <lineage>
        <taxon>Eukaryota</taxon>
        <taxon>Fungi</taxon>
        <taxon>Fungi incertae sedis</taxon>
        <taxon>Mucoromycota</taxon>
        <taxon>Glomeromycotina</taxon>
        <taxon>Glomeromycetes</taxon>
        <taxon>Glomerales</taxon>
        <taxon>Glomeraceae</taxon>
        <taxon>Rhizophagus</taxon>
    </lineage>
</organism>